<sequence length="211" mass="24697">MKILIIPLFLLFTICPSNAQDAENYRVKKNTGKVVVTPYNNSEITILRISGLFRNARKVIYLDTLNGYQAEVPKSLEIQETNSPYNFCMMIPRKEGRKNAICVNSANKQDFQSFEDFKNHIIGNPEYFRDNGRNWLWGNQSKLINVTPVTFQKFDSFKVSIDIDDRIILGQFILIETNESYLWINYVADEDTFDSDLEYFKIFLNKFELLE</sequence>
<gene>
    <name evidence="2" type="ORF">G5B37_03725</name>
</gene>
<evidence type="ECO:0000313" key="2">
    <source>
        <dbReference type="EMBL" id="QIE58701.1"/>
    </source>
</evidence>
<dbReference type="KEGG" id="mgel:G5B37_03725"/>
<feature type="signal peptide" evidence="1">
    <location>
        <begin position="1"/>
        <end position="19"/>
    </location>
</feature>
<proteinExistence type="predicted"/>
<accession>A0A6G6GLY1</accession>
<feature type="chain" id="PRO_5026124854" evidence="1">
    <location>
        <begin position="20"/>
        <end position="211"/>
    </location>
</feature>
<reference evidence="2 3" key="1">
    <citation type="submission" date="2020-02" db="EMBL/GenBank/DDBJ databases">
        <title>Complete genome sequence of Flavobacteriaceae bacterium.</title>
        <authorList>
            <person name="Kim S.-J."/>
            <person name="Kim Y.-S."/>
            <person name="Kim K.-H."/>
        </authorList>
    </citation>
    <scope>NUCLEOTIDE SEQUENCE [LARGE SCALE GENOMIC DNA]</scope>
    <source>
        <strain evidence="2 3">RR4-40</strain>
    </source>
</reference>
<dbReference type="EMBL" id="CP049057">
    <property type="protein sequence ID" value="QIE58701.1"/>
    <property type="molecule type" value="Genomic_DNA"/>
</dbReference>
<dbReference type="Proteomes" id="UP000505306">
    <property type="component" value="Chromosome"/>
</dbReference>
<protein>
    <submittedName>
        <fullName evidence="2">Uncharacterized protein</fullName>
    </submittedName>
</protein>
<name>A0A6G6GLY1_9FLAO</name>
<keyword evidence="1" id="KW-0732">Signal</keyword>
<organism evidence="2 3">
    <name type="scientific">Rasiella rasia</name>
    <dbReference type="NCBI Taxonomy" id="2744027"/>
    <lineage>
        <taxon>Bacteria</taxon>
        <taxon>Pseudomonadati</taxon>
        <taxon>Bacteroidota</taxon>
        <taxon>Flavobacteriia</taxon>
        <taxon>Flavobacteriales</taxon>
        <taxon>Flavobacteriaceae</taxon>
        <taxon>Rasiella</taxon>
    </lineage>
</organism>
<evidence type="ECO:0000313" key="3">
    <source>
        <dbReference type="Proteomes" id="UP000505306"/>
    </source>
</evidence>
<evidence type="ECO:0000256" key="1">
    <source>
        <dbReference type="SAM" id="SignalP"/>
    </source>
</evidence>
<keyword evidence="3" id="KW-1185">Reference proteome</keyword>
<dbReference type="RefSeq" id="WP_164678732.1">
    <property type="nucleotide sequence ID" value="NZ_CP049057.1"/>
</dbReference>
<dbReference type="AlphaFoldDB" id="A0A6G6GLY1"/>